<reference evidence="2" key="2">
    <citation type="submission" date="2023-07" db="EMBL/GenBank/DDBJ databases">
        <authorList>
            <consortium name="Lawrence Berkeley National Laboratory"/>
            <person name="Haridas S."/>
            <person name="Hensen N."/>
            <person name="Bonometti L."/>
            <person name="Westerberg I."/>
            <person name="Brannstrom I.O."/>
            <person name="Guillou S."/>
            <person name="Cros-Aarteil S."/>
            <person name="Calhoun S."/>
            <person name="Kuo A."/>
            <person name="Mondo S."/>
            <person name="Pangilinan J."/>
            <person name="Riley R."/>
            <person name="LaButti K."/>
            <person name="Andreopoulos B."/>
            <person name="Lipzen A."/>
            <person name="Chen C."/>
            <person name="Yanf M."/>
            <person name="Daum C."/>
            <person name="Ng V."/>
            <person name="Clum A."/>
            <person name="Steindorff A."/>
            <person name="Ohm R."/>
            <person name="Martin F."/>
            <person name="Silar P."/>
            <person name="Natvig D."/>
            <person name="Lalanne C."/>
            <person name="Gautier V."/>
            <person name="Ament-velasquez S.L."/>
            <person name="Kruys A."/>
            <person name="Hutchinson M.I."/>
            <person name="Powell A.J."/>
            <person name="Barry K."/>
            <person name="Miller A.N."/>
            <person name="Grigoriev I.V."/>
            <person name="Debuchy R."/>
            <person name="Gladieux P."/>
            <person name="Thoren M.H."/>
            <person name="Johannesson H."/>
        </authorList>
    </citation>
    <scope>NUCLEOTIDE SEQUENCE</scope>
    <source>
        <strain evidence="2">FGSC 1904</strain>
    </source>
</reference>
<feature type="region of interest" description="Disordered" evidence="1">
    <location>
        <begin position="433"/>
        <end position="453"/>
    </location>
</feature>
<feature type="region of interest" description="Disordered" evidence="1">
    <location>
        <begin position="636"/>
        <end position="655"/>
    </location>
</feature>
<dbReference type="AlphaFoldDB" id="A0AAE0NWX6"/>
<feature type="compositionally biased region" description="Basic and acidic residues" evidence="1">
    <location>
        <begin position="667"/>
        <end position="683"/>
    </location>
</feature>
<gene>
    <name evidence="2" type="ORF">B0T20DRAFT_385962</name>
</gene>
<feature type="region of interest" description="Disordered" evidence="1">
    <location>
        <begin position="663"/>
        <end position="683"/>
    </location>
</feature>
<name>A0AAE0NWX6_SORBR</name>
<feature type="compositionally biased region" description="Polar residues" evidence="1">
    <location>
        <begin position="364"/>
        <end position="379"/>
    </location>
</feature>
<comment type="caution">
    <text evidence="2">The sequence shown here is derived from an EMBL/GenBank/DDBJ whole genome shotgun (WGS) entry which is preliminary data.</text>
</comment>
<feature type="region of interest" description="Disordered" evidence="1">
    <location>
        <begin position="553"/>
        <end position="614"/>
    </location>
</feature>
<reference evidence="2" key="1">
    <citation type="journal article" date="2023" name="Mol. Phylogenet. Evol.">
        <title>Genome-scale phylogeny and comparative genomics of the fungal order Sordariales.</title>
        <authorList>
            <person name="Hensen N."/>
            <person name="Bonometti L."/>
            <person name="Westerberg I."/>
            <person name="Brannstrom I.O."/>
            <person name="Guillou S."/>
            <person name="Cros-Aarteil S."/>
            <person name="Calhoun S."/>
            <person name="Haridas S."/>
            <person name="Kuo A."/>
            <person name="Mondo S."/>
            <person name="Pangilinan J."/>
            <person name="Riley R."/>
            <person name="LaButti K."/>
            <person name="Andreopoulos B."/>
            <person name="Lipzen A."/>
            <person name="Chen C."/>
            <person name="Yan M."/>
            <person name="Daum C."/>
            <person name="Ng V."/>
            <person name="Clum A."/>
            <person name="Steindorff A."/>
            <person name="Ohm R.A."/>
            <person name="Martin F."/>
            <person name="Silar P."/>
            <person name="Natvig D.O."/>
            <person name="Lalanne C."/>
            <person name="Gautier V."/>
            <person name="Ament-Velasquez S.L."/>
            <person name="Kruys A."/>
            <person name="Hutchinson M.I."/>
            <person name="Powell A.J."/>
            <person name="Barry K."/>
            <person name="Miller A.N."/>
            <person name="Grigoriev I.V."/>
            <person name="Debuchy R."/>
            <person name="Gladieux P."/>
            <person name="Hiltunen Thoren M."/>
            <person name="Johannesson H."/>
        </authorList>
    </citation>
    <scope>NUCLEOTIDE SEQUENCE</scope>
    <source>
        <strain evidence="2">FGSC 1904</strain>
    </source>
</reference>
<feature type="compositionally biased region" description="Polar residues" evidence="1">
    <location>
        <begin position="573"/>
        <end position="603"/>
    </location>
</feature>
<accession>A0AAE0NWX6</accession>
<evidence type="ECO:0000256" key="1">
    <source>
        <dbReference type="SAM" id="MobiDB-lite"/>
    </source>
</evidence>
<dbReference type="EMBL" id="JAUTDP010000014">
    <property type="protein sequence ID" value="KAK3388950.1"/>
    <property type="molecule type" value="Genomic_DNA"/>
</dbReference>
<protein>
    <submittedName>
        <fullName evidence="2">Uncharacterized protein</fullName>
    </submittedName>
</protein>
<organism evidence="2 3">
    <name type="scientific">Sordaria brevicollis</name>
    <dbReference type="NCBI Taxonomy" id="83679"/>
    <lineage>
        <taxon>Eukaryota</taxon>
        <taxon>Fungi</taxon>
        <taxon>Dikarya</taxon>
        <taxon>Ascomycota</taxon>
        <taxon>Pezizomycotina</taxon>
        <taxon>Sordariomycetes</taxon>
        <taxon>Sordariomycetidae</taxon>
        <taxon>Sordariales</taxon>
        <taxon>Sordariaceae</taxon>
        <taxon>Sordaria</taxon>
    </lineage>
</organism>
<proteinExistence type="predicted"/>
<feature type="region of interest" description="Disordered" evidence="1">
    <location>
        <begin position="352"/>
        <end position="404"/>
    </location>
</feature>
<keyword evidence="3" id="KW-1185">Reference proteome</keyword>
<dbReference type="Proteomes" id="UP001281003">
    <property type="component" value="Unassembled WGS sequence"/>
</dbReference>
<evidence type="ECO:0000313" key="2">
    <source>
        <dbReference type="EMBL" id="KAK3388950.1"/>
    </source>
</evidence>
<sequence length="683" mass="75324">MCLEKRKLYTVCGHISSGVRVCQKQRDLNDAIEAAVDFSRPGNGASTSKKLFCCPRLSKIINPRTACERPYPYFTETRLGFCGRCQAYYRSTCSAIFPALFPPRTTAGEEEYKNVHGWNEPVDAETVPGKIIFAGIASPGMNEEEVREDPKMMRCEIAMLGRLVPFTGEDVGGAIMKLENLRLKTLVWGEEGRKSREWKEGLGEREMVWEREGDDEEEEWEDVDEEDEDEEETDEQTETDSQKTVTTTATATDSDEADEVVNRALISSYHDVLARLAYDTTEIPSVIPTTSEIQRERERLLSLVEERRNNGHVHPLRANPVTELDYSTNLRELGQPEDRPSSTEDIYYECHGLSDIPEERSSEYTKSQPSRELTSQPSMGSLAETVKQSPTKKEKTACSPVAQPTSITKDQTHSVRLTKSNLARFCGPEALEEDKAPAASTKPTLTNPGVAGEIRPLNRLSPFALAATLTTSDELVKSGSALRDCAQDASPVASSAQKQPLPVDPPKDATASDVMAANVTTRSIQSWENFTISTPSQSLRSSIQSFRTQRYSMPFVPPAPRSEIGIGERDTSTQETLRQFGLTTTSLDQDQSLSPNNSGQTTPRVRRREGFSSSSFQSLVGTRLQALNEDIYLRPKQPIAGGSSGASGSRASSGLGASVFGEMAKGVAEREDNKKLDEGKGRE</sequence>
<evidence type="ECO:0000313" key="3">
    <source>
        <dbReference type="Proteomes" id="UP001281003"/>
    </source>
</evidence>
<feature type="region of interest" description="Disordered" evidence="1">
    <location>
        <begin position="487"/>
        <end position="510"/>
    </location>
</feature>
<feature type="region of interest" description="Disordered" evidence="1">
    <location>
        <begin position="206"/>
        <end position="256"/>
    </location>
</feature>
<feature type="compositionally biased region" description="Low complexity" evidence="1">
    <location>
        <begin position="646"/>
        <end position="655"/>
    </location>
</feature>
<feature type="compositionally biased region" description="Acidic residues" evidence="1">
    <location>
        <begin position="212"/>
        <end position="238"/>
    </location>
</feature>